<evidence type="ECO:0000256" key="1">
    <source>
        <dbReference type="ARBA" id="ARBA00004609"/>
    </source>
</evidence>
<keyword evidence="3" id="KW-0597">Phosphoprotein</keyword>
<feature type="binding site" evidence="13">
    <location>
        <position position="361"/>
    </location>
    <ligand>
        <name>Mg(2+)</name>
        <dbReference type="ChEBI" id="CHEBI:18420"/>
    </ligand>
</feature>
<dbReference type="SUPFAM" id="SSF53649">
    <property type="entry name" value="Alkaline phosphatase-like"/>
    <property type="match status" value="1"/>
</dbReference>
<dbReference type="GO" id="GO:0098552">
    <property type="term" value="C:side of membrane"/>
    <property type="evidence" value="ECO:0007669"/>
    <property type="project" value="UniProtKB-KW"/>
</dbReference>
<evidence type="ECO:0000256" key="9">
    <source>
        <dbReference type="ARBA" id="ARBA00023136"/>
    </source>
</evidence>
<feature type="binding site" evidence="13">
    <location>
        <position position="78"/>
    </location>
    <ligand>
        <name>Mg(2+)</name>
        <dbReference type="ChEBI" id="CHEBI:18420"/>
    </ligand>
</feature>
<dbReference type="GO" id="GO:0046872">
    <property type="term" value="F:metal ion binding"/>
    <property type="evidence" value="ECO:0007669"/>
    <property type="project" value="UniProtKB-KW"/>
</dbReference>
<keyword evidence="2" id="KW-1003">Cell membrane</keyword>
<evidence type="ECO:0000256" key="3">
    <source>
        <dbReference type="ARBA" id="ARBA00022553"/>
    </source>
</evidence>
<protein>
    <submittedName>
        <fullName evidence="15">Alkaline phosphatase</fullName>
    </submittedName>
</protein>
<reference evidence="15 16" key="1">
    <citation type="submission" date="2020-12" db="EMBL/GenBank/DDBJ databases">
        <authorList>
            <person name="Shan Y."/>
        </authorList>
    </citation>
    <scope>NUCLEOTIDE SEQUENCE [LARGE SCALE GENOMIC DNA]</scope>
    <source>
        <strain evidence="16">csc3.9</strain>
    </source>
</reference>
<comment type="similarity">
    <text evidence="14">Belongs to the alkaline phosphatase family.</text>
</comment>
<dbReference type="PRINTS" id="PR00113">
    <property type="entry name" value="ALKPHPHTASE"/>
</dbReference>
<dbReference type="InterPro" id="IPR017850">
    <property type="entry name" value="Alkaline_phosphatase_core_sf"/>
</dbReference>
<keyword evidence="5 13" id="KW-0479">Metal-binding</keyword>
<dbReference type="PANTHER" id="PTHR11596:SF5">
    <property type="entry name" value="ALKALINE PHOSPHATASE"/>
    <property type="match status" value="1"/>
</dbReference>
<proteinExistence type="inferred from homology"/>
<feature type="binding site" evidence="13">
    <location>
        <position position="500"/>
    </location>
    <ligand>
        <name>Zn(2+)</name>
        <dbReference type="ChEBI" id="CHEBI:29105"/>
        <label>2</label>
    </ligand>
</feature>
<evidence type="ECO:0000256" key="7">
    <source>
        <dbReference type="ARBA" id="ARBA00022833"/>
    </source>
</evidence>
<evidence type="ECO:0000313" key="15">
    <source>
        <dbReference type="EMBL" id="QQD17642.1"/>
    </source>
</evidence>
<feature type="binding site" evidence="13">
    <location>
        <position position="407"/>
    </location>
    <ligand>
        <name>Zn(2+)</name>
        <dbReference type="ChEBI" id="CHEBI:29105"/>
        <label>2</label>
    </ligand>
</feature>
<keyword evidence="11" id="KW-0449">Lipoprotein</keyword>
<keyword evidence="7 13" id="KW-0862">Zinc</keyword>
<feature type="binding site" evidence="13">
    <location>
        <position position="366"/>
    </location>
    <ligand>
        <name>Zn(2+)</name>
        <dbReference type="ChEBI" id="CHEBI:29105"/>
        <label>2</label>
    </ligand>
</feature>
<organism evidence="15 16">
    <name type="scientific">Spongiibacter nanhainus</name>
    <dbReference type="NCBI Taxonomy" id="2794344"/>
    <lineage>
        <taxon>Bacteria</taxon>
        <taxon>Pseudomonadati</taxon>
        <taxon>Pseudomonadota</taxon>
        <taxon>Gammaproteobacteria</taxon>
        <taxon>Cellvibrionales</taxon>
        <taxon>Spongiibacteraceae</taxon>
        <taxon>Spongiibacter</taxon>
    </lineage>
</organism>
<keyword evidence="4" id="KW-0336">GPI-anchor</keyword>
<evidence type="ECO:0000256" key="6">
    <source>
        <dbReference type="ARBA" id="ARBA00022801"/>
    </source>
</evidence>
<comment type="subcellular location">
    <subcellularLocation>
        <location evidence="1">Cell membrane</location>
        <topology evidence="1">Lipid-anchor</topology>
        <topology evidence="1">GPI-anchor</topology>
    </subcellularLocation>
</comment>
<keyword evidence="9" id="KW-0472">Membrane</keyword>
<accession>A0A7T4QZR5</accession>
<evidence type="ECO:0000256" key="12">
    <source>
        <dbReference type="PIRSR" id="PIRSR601952-1"/>
    </source>
</evidence>
<feature type="binding site" evidence="13">
    <location>
        <position position="78"/>
    </location>
    <ligand>
        <name>Zn(2+)</name>
        <dbReference type="ChEBI" id="CHEBI:29105"/>
        <label>2</label>
    </ligand>
</feature>
<dbReference type="CDD" id="cd16012">
    <property type="entry name" value="ALP"/>
    <property type="match status" value="1"/>
</dbReference>
<dbReference type="InterPro" id="IPR001952">
    <property type="entry name" value="Alkaline_phosphatase"/>
</dbReference>
<keyword evidence="16" id="KW-1185">Reference proteome</keyword>
<feature type="binding site" evidence="13">
    <location>
        <position position="370"/>
    </location>
    <ligand>
        <name>Zn(2+)</name>
        <dbReference type="ChEBI" id="CHEBI:29105"/>
        <label>2</label>
    </ligand>
</feature>
<dbReference type="Pfam" id="PF00245">
    <property type="entry name" value="Alk_phosphatase"/>
    <property type="match status" value="1"/>
</dbReference>
<dbReference type="SMART" id="SM00098">
    <property type="entry name" value="alkPPc"/>
    <property type="match status" value="1"/>
</dbReference>
<evidence type="ECO:0000256" key="8">
    <source>
        <dbReference type="ARBA" id="ARBA00022842"/>
    </source>
</evidence>
<evidence type="ECO:0000256" key="5">
    <source>
        <dbReference type="ARBA" id="ARBA00022723"/>
    </source>
</evidence>
<feature type="binding site" evidence="13">
    <location>
        <position position="189"/>
    </location>
    <ligand>
        <name>Mg(2+)</name>
        <dbReference type="ChEBI" id="CHEBI:18420"/>
    </ligand>
</feature>
<dbReference type="FunFam" id="3.40.720.10:FF:000008">
    <property type="entry name" value="Alkaline phosphatase"/>
    <property type="match status" value="1"/>
</dbReference>
<name>A0A7T4QZR5_9GAMM</name>
<evidence type="ECO:0000256" key="14">
    <source>
        <dbReference type="RuleBase" id="RU003946"/>
    </source>
</evidence>
<dbReference type="KEGG" id="snan:I6N98_15000"/>
<evidence type="ECO:0000256" key="10">
    <source>
        <dbReference type="ARBA" id="ARBA00023180"/>
    </source>
</evidence>
<keyword evidence="8 13" id="KW-0460">Magnesium</keyword>
<dbReference type="EMBL" id="CP066167">
    <property type="protein sequence ID" value="QQD17642.1"/>
    <property type="molecule type" value="Genomic_DNA"/>
</dbReference>
<evidence type="ECO:0000256" key="13">
    <source>
        <dbReference type="PIRSR" id="PIRSR601952-2"/>
    </source>
</evidence>
<dbReference type="Gene3D" id="3.40.720.10">
    <property type="entry name" value="Alkaline Phosphatase, subunit A"/>
    <property type="match status" value="1"/>
</dbReference>
<feature type="active site" description="Phosphoserine intermediate" evidence="12">
    <location>
        <position position="128"/>
    </location>
</feature>
<dbReference type="Proteomes" id="UP000596063">
    <property type="component" value="Chromosome"/>
</dbReference>
<comment type="cofactor">
    <cofactor evidence="13">
        <name>Mg(2+)</name>
        <dbReference type="ChEBI" id="CHEBI:18420"/>
    </cofactor>
    <text evidence="13">Binds 1 Mg(2+) ion.</text>
</comment>
<evidence type="ECO:0000256" key="11">
    <source>
        <dbReference type="ARBA" id="ARBA00023288"/>
    </source>
</evidence>
<evidence type="ECO:0000313" key="16">
    <source>
        <dbReference type="Proteomes" id="UP000596063"/>
    </source>
</evidence>
<comment type="cofactor">
    <cofactor evidence="13">
        <name>Zn(2+)</name>
        <dbReference type="ChEBI" id="CHEBI:29105"/>
    </cofactor>
    <text evidence="13">Binds 2 Zn(2+) ions.</text>
</comment>
<dbReference type="PANTHER" id="PTHR11596">
    <property type="entry name" value="ALKALINE PHOSPHATASE"/>
    <property type="match status" value="1"/>
</dbReference>
<feature type="binding site" evidence="13">
    <location>
        <position position="191"/>
    </location>
    <ligand>
        <name>Mg(2+)</name>
        <dbReference type="ChEBI" id="CHEBI:18420"/>
    </ligand>
</feature>
<evidence type="ECO:0000256" key="4">
    <source>
        <dbReference type="ARBA" id="ARBA00022622"/>
    </source>
</evidence>
<keyword evidence="6" id="KW-0378">Hydrolase</keyword>
<dbReference type="PROSITE" id="PS51257">
    <property type="entry name" value="PROKAR_LIPOPROTEIN"/>
    <property type="match status" value="1"/>
</dbReference>
<dbReference type="AlphaFoldDB" id="A0A7T4QZR5"/>
<evidence type="ECO:0000256" key="2">
    <source>
        <dbReference type="ARBA" id="ARBA00022475"/>
    </source>
</evidence>
<dbReference type="GO" id="GO:0005886">
    <property type="term" value="C:plasma membrane"/>
    <property type="evidence" value="ECO:0007669"/>
    <property type="project" value="UniProtKB-SubCell"/>
</dbReference>
<feature type="binding site" evidence="13">
    <location>
        <position position="408"/>
    </location>
    <ligand>
        <name>Zn(2+)</name>
        <dbReference type="ChEBI" id="CHEBI:29105"/>
        <label>2</label>
    </ligand>
</feature>
<dbReference type="GO" id="GO:0004035">
    <property type="term" value="F:alkaline phosphatase activity"/>
    <property type="evidence" value="ECO:0007669"/>
    <property type="project" value="TreeGrafter"/>
</dbReference>
<keyword evidence="10" id="KW-0325">Glycoprotein</keyword>
<sequence>MLYWRHLLITFLCCLAVGGCQKSPKASKPPPSYLQAPIVQHTRQNPWYTEAEKRLEQHPAAHREKRGGARNIVLFVGDGMGISTLTAARIFQGQQLGNSGEENRLSFEDFPYTGLIKTYNVNAQTPDSAGTMSAIVSGVKTDAGVLAVDEHVERGDCASQSGREVISALELAELAGQATGIVTTARITHATPAATYAKSVDRNWENDSALSDAARQSGCEDIAMQLVNFQERLRSRYPGASGDGIDVIMGGGRRNFLPAHPAFNSVDTPEGEVEGLRSDGYDLTAQWQQSYPKGRYVIDAEGLATVDPGTEKLLGLFEPSHMHYEADRSNDLAGEPSLADMTEKAISLLRNKPEGFFLMVEAGRIDHAHHAGNAYNALSDTVALSDAVARALAMTDEKDTLILVTADHSHVFTMAGYPKRGNPILGKVVAPNSEQPTLAADGQPYTTLGYANGAGFDASDRTDGSRSSEIQAGRYDLSEVDTQAPGFHQEALVPLNSETHGGEDVALFARGPGAALASGNHEQNMIFHIMNYAAGWLP</sequence>
<gene>
    <name evidence="15" type="ORF">I6N98_15000</name>
</gene>